<keyword evidence="4" id="KW-0812">Transmembrane</keyword>
<dbReference type="InterPro" id="IPR013937">
    <property type="entry name" value="Sorting_nexin_C"/>
</dbReference>
<protein>
    <recommendedName>
        <fullName evidence="10">PXA domain-containing protein</fullName>
    </recommendedName>
</protein>
<organism evidence="8 9">
    <name type="scientific">Penicillium alfredii</name>
    <dbReference type="NCBI Taxonomy" id="1506179"/>
    <lineage>
        <taxon>Eukaryota</taxon>
        <taxon>Fungi</taxon>
        <taxon>Dikarya</taxon>
        <taxon>Ascomycota</taxon>
        <taxon>Pezizomycotina</taxon>
        <taxon>Eurotiomycetes</taxon>
        <taxon>Eurotiomycetidae</taxon>
        <taxon>Eurotiales</taxon>
        <taxon>Aspergillaceae</taxon>
        <taxon>Penicillium</taxon>
    </lineage>
</organism>
<dbReference type="Pfam" id="PF02194">
    <property type="entry name" value="PXA"/>
    <property type="match status" value="1"/>
</dbReference>
<keyword evidence="9" id="KW-1185">Reference proteome</keyword>
<dbReference type="InterPro" id="IPR036871">
    <property type="entry name" value="PX_dom_sf"/>
</dbReference>
<accession>A0A9W9EQW3</accession>
<dbReference type="InterPro" id="IPR016137">
    <property type="entry name" value="RGS"/>
</dbReference>
<evidence type="ECO:0000256" key="3">
    <source>
        <dbReference type="SAM" id="MobiDB-lite"/>
    </source>
</evidence>
<evidence type="ECO:0000256" key="1">
    <source>
        <dbReference type="ARBA" id="ARBA00010883"/>
    </source>
</evidence>
<feature type="coiled-coil region" evidence="2">
    <location>
        <begin position="808"/>
        <end position="845"/>
    </location>
</feature>
<dbReference type="Gene3D" id="1.10.167.10">
    <property type="entry name" value="Regulator of G-protein Signalling 4, domain 2"/>
    <property type="match status" value="1"/>
</dbReference>
<evidence type="ECO:0000256" key="2">
    <source>
        <dbReference type="SAM" id="Coils"/>
    </source>
</evidence>
<dbReference type="SUPFAM" id="SSF64268">
    <property type="entry name" value="PX domain"/>
    <property type="match status" value="1"/>
</dbReference>
<evidence type="ECO:0000256" key="4">
    <source>
        <dbReference type="SAM" id="Phobius"/>
    </source>
</evidence>
<gene>
    <name evidence="8" type="ORF">NUU61_007665</name>
</gene>
<dbReference type="EMBL" id="JAPMSZ010000010">
    <property type="protein sequence ID" value="KAJ5086358.1"/>
    <property type="molecule type" value="Genomic_DNA"/>
</dbReference>
<dbReference type="Pfam" id="PF08628">
    <property type="entry name" value="Nexin_C"/>
    <property type="match status" value="1"/>
</dbReference>
<dbReference type="SMART" id="SM00315">
    <property type="entry name" value="RGS"/>
    <property type="match status" value="1"/>
</dbReference>
<reference evidence="8" key="2">
    <citation type="journal article" date="2023" name="IMA Fungus">
        <title>Comparative genomic study of the Penicillium genus elucidates a diverse pangenome and 15 lateral gene transfer events.</title>
        <authorList>
            <person name="Petersen C."/>
            <person name="Sorensen T."/>
            <person name="Nielsen M.R."/>
            <person name="Sondergaard T.E."/>
            <person name="Sorensen J.L."/>
            <person name="Fitzpatrick D.A."/>
            <person name="Frisvad J.C."/>
            <person name="Nielsen K.L."/>
        </authorList>
    </citation>
    <scope>NUCLEOTIDE SEQUENCE</scope>
    <source>
        <strain evidence="8">IBT 34128</strain>
    </source>
</reference>
<dbReference type="PROSITE" id="PS50195">
    <property type="entry name" value="PX"/>
    <property type="match status" value="1"/>
</dbReference>
<evidence type="ECO:0000313" key="8">
    <source>
        <dbReference type="EMBL" id="KAJ5086358.1"/>
    </source>
</evidence>
<dbReference type="SUPFAM" id="SSF48097">
    <property type="entry name" value="Regulator of G-protein signaling, RGS"/>
    <property type="match status" value="1"/>
</dbReference>
<dbReference type="GeneID" id="81397359"/>
<dbReference type="GO" id="GO:0035091">
    <property type="term" value="F:phosphatidylinositol binding"/>
    <property type="evidence" value="ECO:0007669"/>
    <property type="project" value="InterPro"/>
</dbReference>
<keyword evidence="2" id="KW-0175">Coiled coil</keyword>
<evidence type="ECO:0008006" key="10">
    <source>
        <dbReference type="Google" id="ProtNLM"/>
    </source>
</evidence>
<dbReference type="InterPro" id="IPR003114">
    <property type="entry name" value="Phox_assoc"/>
</dbReference>
<feature type="domain" description="PXA" evidence="7">
    <location>
        <begin position="97"/>
        <end position="286"/>
    </location>
</feature>
<feature type="region of interest" description="Disordered" evidence="3">
    <location>
        <begin position="387"/>
        <end position="411"/>
    </location>
</feature>
<dbReference type="Proteomes" id="UP001141434">
    <property type="component" value="Unassembled WGS sequence"/>
</dbReference>
<dbReference type="Gene3D" id="3.30.1520.10">
    <property type="entry name" value="Phox-like domain"/>
    <property type="match status" value="1"/>
</dbReference>
<comment type="similarity">
    <text evidence="1">Belongs to the sorting nexin family.</text>
</comment>
<feature type="domain" description="PX" evidence="6">
    <location>
        <begin position="861"/>
        <end position="979"/>
    </location>
</feature>
<dbReference type="InterPro" id="IPR036305">
    <property type="entry name" value="RGS_sf"/>
</dbReference>
<feature type="domain" description="RGS" evidence="5">
    <location>
        <begin position="413"/>
        <end position="549"/>
    </location>
</feature>
<dbReference type="InterPro" id="IPR001683">
    <property type="entry name" value="PX_dom"/>
</dbReference>
<proteinExistence type="inferred from homology"/>
<evidence type="ECO:0000259" key="5">
    <source>
        <dbReference type="PROSITE" id="PS50132"/>
    </source>
</evidence>
<evidence type="ECO:0000313" key="9">
    <source>
        <dbReference type="Proteomes" id="UP001141434"/>
    </source>
</evidence>
<dbReference type="OrthoDB" id="120967at2759"/>
<evidence type="ECO:0000259" key="6">
    <source>
        <dbReference type="PROSITE" id="PS50195"/>
    </source>
</evidence>
<dbReference type="InterPro" id="IPR044926">
    <property type="entry name" value="RGS_subdomain_2"/>
</dbReference>
<dbReference type="SMART" id="SM00312">
    <property type="entry name" value="PX"/>
    <property type="match status" value="1"/>
</dbReference>
<keyword evidence="4" id="KW-0472">Membrane</keyword>
<name>A0A9W9EQW3_9EURO</name>
<dbReference type="SMART" id="SM00313">
    <property type="entry name" value="PXA"/>
    <property type="match status" value="1"/>
</dbReference>
<dbReference type="PANTHER" id="PTHR22775">
    <property type="entry name" value="SORTING NEXIN"/>
    <property type="match status" value="1"/>
</dbReference>
<sequence length="1224" mass="137199">MALHRRDIALAGVAGFIAWGLVVRWLPVLRYLGYALTLGAVLSTSIFGLVIFTARKQNGNNPKDVSVAFITSNHWRKEVLNVRRTARYRPKPLYPQSFVVSEGIDELLSFITRDFVYSWYRNISPNPTFINEIDRVIRIALENLRDRLVAEDLVSLVVSRIFPILTSHLKEFDVAERSVRGRNLNRNVTESEELDLAIANKYREGRLHPAVALSLSDQKLVQQEYLRKMAVALLPQLFPESVLNSRIVSVLIREIISCAVLLPIVTVLSDPDTWNQLMEAYGRTALQDRKTVRKLRAALDEHASPAPKSKRGQPFPRLAANDSERVFERFVRAIRHCNNLSDARRFRALVTSQLKRESIVEDQDQVYLRRLETGKRVLDQKVAKLSMPSETSRLPPATADVRQDNSPTAHESSLVDVMHNASGLSYFMEFMDRQRLMSLVQFWVVVDGIRNPLEDDFGEGTSTSLAWNTTDRNDLALISETYLSKREFKVPEESRQAVKTFLNAGKRATLEQYRKARTVVLTTQSAVLEELESTYYPKFKDSDLYWKYLASDEASVAGSAPAEQTVSQSVAFEAPERRPLPPLLVRTSSQPGSKPKKDLRRAAVSSSDVRAMGKLFDDDDSPRRSIDSERSAPLFDDDYDTDHLALSTHSLGKGSQNGDNDATQSQVLETMEAALNDIITNEPKNGKAEDSKGGNAASSGLFGPDRPKISPQNSSEIPQVDSRLNEKAKKSIASLGLVDHSSRLGVFDDDLFPDQQKFIEDEYEEPVGTEDKDPADEVHEAAPGDLGLTEAIGVLTADIDKLAAQDSVVEALTRKAELTNNIAELRILQKSKASIQREIHRKEMQRQQYIIQESDNSLYGRSTVRIKSIVVGKEEDGHEFATYVVEVQRNAGEQMPTASWAVARRYSEFHELHQKLRLGYPSVRHLEFPRRRVVMKLQREFLQKRRLALEAYLQNLLLLPEVCRSRDLRAFLSQSAILPRDEAAARDSEGETKDLVTRIYNSVADGMDDFLGNFGVLDQLSTAGQNLISAATHQTTGSTASDPVLATEDAVTTAEAEAELSAFEDRELEPFIKPICDLFLETFELNRGNNWLRGRAVVVVLHQLLGGTIERKVRDGARSLIQDDSLLRYVTLARDTLWPGGVMRKVPPRSSADRLKSRAEATVVLATLIPDLAGNVVGRANAQAAARRIFATLNNQPLNTHLVFTVLDEIFLVLFGGRDPSRLH</sequence>
<comment type="caution">
    <text evidence="8">The sequence shown here is derived from an EMBL/GenBank/DDBJ whole genome shotgun (WGS) entry which is preliminary data.</text>
</comment>
<dbReference type="PROSITE" id="PS51207">
    <property type="entry name" value="PXA"/>
    <property type="match status" value="1"/>
</dbReference>
<keyword evidence="4" id="KW-1133">Transmembrane helix</keyword>
<feature type="transmembrane region" description="Helical" evidence="4">
    <location>
        <begin position="32"/>
        <end position="54"/>
    </location>
</feature>
<feature type="transmembrane region" description="Helical" evidence="4">
    <location>
        <begin position="7"/>
        <end position="26"/>
    </location>
</feature>
<dbReference type="CDD" id="cd06876">
    <property type="entry name" value="PX_MDM1p"/>
    <property type="match status" value="1"/>
</dbReference>
<dbReference type="AlphaFoldDB" id="A0A9W9EQW3"/>
<dbReference type="PANTHER" id="PTHR22775:SF3">
    <property type="entry name" value="SORTING NEXIN-13"/>
    <property type="match status" value="1"/>
</dbReference>
<dbReference type="PROSITE" id="PS50132">
    <property type="entry name" value="RGS"/>
    <property type="match status" value="1"/>
</dbReference>
<dbReference type="RefSeq" id="XP_056508483.1">
    <property type="nucleotide sequence ID" value="XM_056658190.1"/>
</dbReference>
<dbReference type="Pfam" id="PF00787">
    <property type="entry name" value="PX"/>
    <property type="match status" value="1"/>
</dbReference>
<feature type="region of interest" description="Disordered" evidence="3">
    <location>
        <begin position="682"/>
        <end position="721"/>
    </location>
</feature>
<evidence type="ECO:0000259" key="7">
    <source>
        <dbReference type="PROSITE" id="PS51207"/>
    </source>
</evidence>
<feature type="region of interest" description="Disordered" evidence="3">
    <location>
        <begin position="567"/>
        <end position="639"/>
    </location>
</feature>
<feature type="compositionally biased region" description="Basic and acidic residues" evidence="3">
    <location>
        <begin position="621"/>
        <end position="630"/>
    </location>
</feature>
<dbReference type="Pfam" id="PF00615">
    <property type="entry name" value="RGS"/>
    <property type="match status" value="1"/>
</dbReference>
<reference evidence="8" key="1">
    <citation type="submission" date="2022-11" db="EMBL/GenBank/DDBJ databases">
        <authorList>
            <person name="Petersen C."/>
        </authorList>
    </citation>
    <scope>NUCLEOTIDE SEQUENCE</scope>
    <source>
        <strain evidence="8">IBT 34128</strain>
    </source>
</reference>